<name>A0ABX4EFC8_SEGBR</name>
<dbReference type="Proteomes" id="UP000216189">
    <property type="component" value="Unassembled WGS sequence"/>
</dbReference>
<reference evidence="2 3" key="1">
    <citation type="submission" date="2017-08" db="EMBL/GenBank/DDBJ databases">
        <title>Comparative genomics of non-oral Prevotella species.</title>
        <authorList>
            <person name="Accetto T."/>
            <person name="Nograsek B."/>
            <person name="Avgustin G."/>
        </authorList>
    </citation>
    <scope>NUCLEOTIDE SEQUENCE [LARGE SCALE GENOMIC DNA]</scope>
    <source>
        <strain evidence="2 3">TC1-1</strain>
    </source>
</reference>
<evidence type="ECO:0000313" key="3">
    <source>
        <dbReference type="Proteomes" id="UP000216189"/>
    </source>
</evidence>
<dbReference type="GeneID" id="72479736"/>
<accession>A0ABX4EFC8</accession>
<sequence length="232" mass="26852">MKRSLALMAFSILITFSPVQIAHASKMNKQVTVYLKKGEVKVAILRNELNKLDAHVDVYLKDTGERVRYKAESLDSIVMTDNGQRTVWESKWINQSYNLSSPVNTDRPLLVKRIWKGERTSVYTSRVAEMTSNANKHYFSQQVDQFYYGLNTEKEIRLYYSESLVPGTINLGNFNVTGLSLGGSMKLSSMAKFFPQYPVFQKRLETISVKRRVFHKDKAIIIKYLDEYLRIK</sequence>
<feature type="signal peptide" evidence="1">
    <location>
        <begin position="1"/>
        <end position="21"/>
    </location>
</feature>
<protein>
    <submittedName>
        <fullName evidence="2">Uncharacterized protein</fullName>
    </submittedName>
</protein>
<organism evidence="2 3">
    <name type="scientific">Segatella bryantii</name>
    <name type="common">Prevotella bryantii</name>
    <dbReference type="NCBI Taxonomy" id="77095"/>
    <lineage>
        <taxon>Bacteria</taxon>
        <taxon>Pseudomonadati</taxon>
        <taxon>Bacteroidota</taxon>
        <taxon>Bacteroidia</taxon>
        <taxon>Bacteroidales</taxon>
        <taxon>Prevotellaceae</taxon>
        <taxon>Segatella</taxon>
    </lineage>
</organism>
<dbReference type="EMBL" id="NPJF01000064">
    <property type="protein sequence ID" value="OYP53497.1"/>
    <property type="molecule type" value="Genomic_DNA"/>
</dbReference>
<evidence type="ECO:0000256" key="1">
    <source>
        <dbReference type="SAM" id="SignalP"/>
    </source>
</evidence>
<keyword evidence="3" id="KW-1185">Reference proteome</keyword>
<proteinExistence type="predicted"/>
<gene>
    <name evidence="2" type="ORF">CIK91_12650</name>
</gene>
<evidence type="ECO:0000313" key="2">
    <source>
        <dbReference type="EMBL" id="OYP53497.1"/>
    </source>
</evidence>
<keyword evidence="1" id="KW-0732">Signal</keyword>
<feature type="chain" id="PRO_5046679498" evidence="1">
    <location>
        <begin position="22"/>
        <end position="232"/>
    </location>
</feature>
<dbReference type="RefSeq" id="WP_039870376.1">
    <property type="nucleotide sequence ID" value="NZ_BPTR01000001.1"/>
</dbReference>
<comment type="caution">
    <text evidence="2">The sequence shown here is derived from an EMBL/GenBank/DDBJ whole genome shotgun (WGS) entry which is preliminary data.</text>
</comment>